<dbReference type="PROSITE" id="PS50076">
    <property type="entry name" value="DNAJ_2"/>
    <property type="match status" value="1"/>
</dbReference>
<feature type="transmembrane region" description="Helical" evidence="7">
    <location>
        <begin position="31"/>
        <end position="47"/>
    </location>
</feature>
<dbReference type="InParanoid" id="A0A1S3IIH6"/>
<dbReference type="Pfam" id="PF05154">
    <property type="entry name" value="TM2"/>
    <property type="match status" value="1"/>
</dbReference>
<feature type="transmembrane region" description="Helical" evidence="7">
    <location>
        <begin position="200"/>
        <end position="220"/>
    </location>
</feature>
<evidence type="ECO:0000313" key="9">
    <source>
        <dbReference type="Proteomes" id="UP000085678"/>
    </source>
</evidence>
<reference evidence="10" key="1">
    <citation type="submission" date="2025-08" db="UniProtKB">
        <authorList>
            <consortium name="RefSeq"/>
        </authorList>
    </citation>
    <scope>IDENTIFICATION</scope>
    <source>
        <tissue evidence="10">Gonads</tissue>
    </source>
</reference>
<dbReference type="AlphaFoldDB" id="A0A1S3IIH6"/>
<evidence type="ECO:0000256" key="7">
    <source>
        <dbReference type="SAM" id="Phobius"/>
    </source>
</evidence>
<dbReference type="Proteomes" id="UP000085678">
    <property type="component" value="Unplaced"/>
</dbReference>
<dbReference type="KEGG" id="lak:106164350"/>
<evidence type="ECO:0000256" key="6">
    <source>
        <dbReference type="ARBA" id="ARBA00023136"/>
    </source>
</evidence>
<dbReference type="SUPFAM" id="SSF46565">
    <property type="entry name" value="Chaperone J-domain"/>
    <property type="match status" value="1"/>
</dbReference>
<dbReference type="Gene3D" id="1.10.287.110">
    <property type="entry name" value="DnaJ domain"/>
    <property type="match status" value="1"/>
</dbReference>
<feature type="transmembrane region" description="Helical" evidence="7">
    <location>
        <begin position="159"/>
        <end position="180"/>
    </location>
</feature>
<dbReference type="Pfam" id="PF00226">
    <property type="entry name" value="DnaJ"/>
    <property type="match status" value="1"/>
</dbReference>
<keyword evidence="6 7" id="KW-0472">Membrane</keyword>
<protein>
    <recommendedName>
        <fullName evidence="3">DnaJ homolog subfamily C member 22</fullName>
    </recommendedName>
</protein>
<comment type="function">
    <text evidence="1">May function as a co-chaperone.</text>
</comment>
<dbReference type="GO" id="GO:0016020">
    <property type="term" value="C:membrane"/>
    <property type="evidence" value="ECO:0007669"/>
    <property type="project" value="UniProtKB-SubCell"/>
</dbReference>
<dbReference type="OrthoDB" id="10262359at2759"/>
<dbReference type="PANTHER" id="PTHR44733">
    <property type="entry name" value="DNAJ HOMOLOG SUBFAMILY C MEMBER 22"/>
    <property type="match status" value="1"/>
</dbReference>
<dbReference type="InterPro" id="IPR007829">
    <property type="entry name" value="TM2"/>
</dbReference>
<keyword evidence="4 7" id="KW-0812">Transmembrane</keyword>
<dbReference type="OMA" id="IFYGHPI"/>
<gene>
    <name evidence="10" type="primary">LOC106164350</name>
</gene>
<evidence type="ECO:0000256" key="5">
    <source>
        <dbReference type="ARBA" id="ARBA00022989"/>
    </source>
</evidence>
<dbReference type="InterPro" id="IPR001623">
    <property type="entry name" value="DnaJ_domain"/>
</dbReference>
<dbReference type="GeneID" id="106164350"/>
<dbReference type="FunCoup" id="A0A1S3IIH6">
    <property type="interactions" value="113"/>
</dbReference>
<feature type="transmembrane region" description="Helical" evidence="7">
    <location>
        <begin position="6"/>
        <end position="24"/>
    </location>
</feature>
<dbReference type="PRINTS" id="PR00625">
    <property type="entry name" value="JDOMAIN"/>
</dbReference>
<evidence type="ECO:0000256" key="2">
    <source>
        <dbReference type="ARBA" id="ARBA00004141"/>
    </source>
</evidence>
<accession>A0A1S3IIH6</accession>
<comment type="subcellular location">
    <subcellularLocation>
        <location evidence="2">Membrane</location>
        <topology evidence="2">Multi-pass membrane protein</topology>
    </subcellularLocation>
</comment>
<evidence type="ECO:0000256" key="1">
    <source>
        <dbReference type="ARBA" id="ARBA00002080"/>
    </source>
</evidence>
<evidence type="ECO:0000256" key="4">
    <source>
        <dbReference type="ARBA" id="ARBA00022692"/>
    </source>
</evidence>
<dbReference type="InterPro" id="IPR036869">
    <property type="entry name" value="J_dom_sf"/>
</dbReference>
<evidence type="ECO:0000313" key="10">
    <source>
        <dbReference type="RefSeq" id="XP_013397686.1"/>
    </source>
</evidence>
<organism evidence="9 10">
    <name type="scientific">Lingula anatina</name>
    <name type="common">Brachiopod</name>
    <name type="synonym">Lingula unguis</name>
    <dbReference type="NCBI Taxonomy" id="7574"/>
    <lineage>
        <taxon>Eukaryota</taxon>
        <taxon>Metazoa</taxon>
        <taxon>Spiralia</taxon>
        <taxon>Lophotrochozoa</taxon>
        <taxon>Brachiopoda</taxon>
        <taxon>Linguliformea</taxon>
        <taxon>Lingulata</taxon>
        <taxon>Lingulida</taxon>
        <taxon>Linguloidea</taxon>
        <taxon>Lingulidae</taxon>
        <taxon>Lingula</taxon>
    </lineage>
</organism>
<keyword evidence="5 7" id="KW-1133">Transmembrane helix</keyword>
<proteinExistence type="predicted"/>
<evidence type="ECO:0000259" key="8">
    <source>
        <dbReference type="PROSITE" id="PS50076"/>
    </source>
</evidence>
<name>A0A1S3IIH6_LINAN</name>
<dbReference type="CDD" id="cd06257">
    <property type="entry name" value="DnaJ"/>
    <property type="match status" value="1"/>
</dbReference>
<dbReference type="SMART" id="SM00271">
    <property type="entry name" value="DnaJ"/>
    <property type="match status" value="1"/>
</dbReference>
<dbReference type="STRING" id="7574.A0A1S3IIH6"/>
<keyword evidence="9" id="KW-1185">Reference proteome</keyword>
<sequence length="358" mass="41341">MAKSLLVAYVLWFIGGWQGLHHIYLRRDRHAFVWICTLGGIFGLGWLRDMCRLPDYVSEANEDREYCEELKEKMRRRSTPKFNNVRFAGELCMGLLLGYLTYSAVPEEFTEKMDIFSASRMFVLGLSAVGVAVGVWIVANIGHEEGSFSWAMLGSGILYPWYLTNTGALAYSAITSAIAVNWKGKSWKPKKKKRGLCIRLFLLSLCCAIYVSLWISAFYFNAYITTKDGESVKIRVAIHNFFKSPAWAETKSTFKQLYEFYKLHGFGRLWEQLVDALDPEGENNAQKVLGINSSTSQKEINAKCKKLSRQWHPDRFKLPKEKKEAEEKFIEIQKACDLVSELRNRRANRNKRRDRDEF</sequence>
<feature type="transmembrane region" description="Helical" evidence="7">
    <location>
        <begin position="117"/>
        <end position="139"/>
    </location>
</feature>
<feature type="domain" description="J" evidence="8">
    <location>
        <begin position="284"/>
        <end position="358"/>
    </location>
</feature>
<dbReference type="RefSeq" id="XP_013397686.1">
    <property type="nucleotide sequence ID" value="XM_013542232.1"/>
</dbReference>
<evidence type="ECO:0000256" key="3">
    <source>
        <dbReference type="ARBA" id="ARBA00020945"/>
    </source>
</evidence>
<dbReference type="PANTHER" id="PTHR44733:SF1">
    <property type="entry name" value="DNAJ HOMOLOG SUBFAMILY C MEMBER 22"/>
    <property type="match status" value="1"/>
</dbReference>